<keyword evidence="1" id="KW-0479">Metal-binding</keyword>
<dbReference type="OrthoDB" id="10403891at2759"/>
<evidence type="ECO:0000259" key="3">
    <source>
        <dbReference type="PROSITE" id="PS50158"/>
    </source>
</evidence>
<keyword evidence="5" id="KW-1185">Reference proteome</keyword>
<dbReference type="PANTHER" id="PTHR31286">
    <property type="entry name" value="GLYCINE-RICH CELL WALL STRUCTURAL PROTEIN 1.8-LIKE"/>
    <property type="match status" value="1"/>
</dbReference>
<accession>A0A7J8VPB6</accession>
<feature type="compositionally biased region" description="Acidic residues" evidence="2">
    <location>
        <begin position="150"/>
        <end position="160"/>
    </location>
</feature>
<evidence type="ECO:0000256" key="2">
    <source>
        <dbReference type="SAM" id="MobiDB-lite"/>
    </source>
</evidence>
<proteinExistence type="predicted"/>
<protein>
    <recommendedName>
        <fullName evidence="3">CCHC-type domain-containing protein</fullName>
    </recommendedName>
</protein>
<reference evidence="4 5" key="1">
    <citation type="journal article" date="2019" name="Genome Biol. Evol.">
        <title>Insights into the evolution of the New World diploid cottons (Gossypium, subgenus Houzingenia) based on genome sequencing.</title>
        <authorList>
            <person name="Grover C.E."/>
            <person name="Arick M.A. 2nd"/>
            <person name="Thrash A."/>
            <person name="Conover J.L."/>
            <person name="Sanders W.S."/>
            <person name="Peterson D.G."/>
            <person name="Frelichowski J.E."/>
            <person name="Scheffler J.A."/>
            <person name="Scheffler B.E."/>
            <person name="Wendel J.F."/>
        </authorList>
    </citation>
    <scope>NUCLEOTIDE SEQUENCE [LARGE SCALE GENOMIC DNA]</scope>
    <source>
        <strain evidence="4">57</strain>
        <tissue evidence="4">Leaf</tissue>
    </source>
</reference>
<comment type="caution">
    <text evidence="4">The sequence shown here is derived from an EMBL/GenBank/DDBJ whole genome shotgun (WGS) entry which is preliminary data.</text>
</comment>
<evidence type="ECO:0000256" key="1">
    <source>
        <dbReference type="PROSITE-ProRule" id="PRU00047"/>
    </source>
</evidence>
<name>A0A7J8VPB6_9ROSI</name>
<dbReference type="Proteomes" id="UP000593573">
    <property type="component" value="Unassembled WGS sequence"/>
</dbReference>
<dbReference type="EMBL" id="JABFAB010000011">
    <property type="protein sequence ID" value="MBA0664655.1"/>
    <property type="molecule type" value="Genomic_DNA"/>
</dbReference>
<gene>
    <name evidence="4" type="ORF">Goklo_004623</name>
</gene>
<dbReference type="InterPro" id="IPR040256">
    <property type="entry name" value="At4g02000-like"/>
</dbReference>
<dbReference type="PROSITE" id="PS50158">
    <property type="entry name" value="ZF_CCHC"/>
    <property type="match status" value="1"/>
</dbReference>
<dbReference type="AlphaFoldDB" id="A0A7J8VPB6"/>
<sequence length="160" mass="18712">MELDVDQTKKPKTSWKDKLPLSPFHLMDIENGYFLPKFNNKLGYKKVLSKVSWITFGQYLRLSRYMYKHKILLEIEGLVVYVNLDKPLVSQILINGNIQKDEFLPMVCFHCGRYGHMKDVCPFRVFEPRSGKHPTPSKTLPEVESININDSEETSEIYEP</sequence>
<evidence type="ECO:0000313" key="5">
    <source>
        <dbReference type="Proteomes" id="UP000593573"/>
    </source>
</evidence>
<dbReference type="InterPro" id="IPR001878">
    <property type="entry name" value="Znf_CCHC"/>
</dbReference>
<feature type="domain" description="CCHC-type" evidence="3">
    <location>
        <begin position="108"/>
        <end position="122"/>
    </location>
</feature>
<feature type="region of interest" description="Disordered" evidence="2">
    <location>
        <begin position="130"/>
        <end position="160"/>
    </location>
</feature>
<evidence type="ECO:0000313" key="4">
    <source>
        <dbReference type="EMBL" id="MBA0664655.1"/>
    </source>
</evidence>
<dbReference type="PANTHER" id="PTHR31286:SF173">
    <property type="entry name" value="DUF4283 DOMAIN-CONTAINING PROTEIN"/>
    <property type="match status" value="1"/>
</dbReference>
<dbReference type="GO" id="GO:0008270">
    <property type="term" value="F:zinc ion binding"/>
    <property type="evidence" value="ECO:0007669"/>
    <property type="project" value="UniProtKB-KW"/>
</dbReference>
<dbReference type="InterPro" id="IPR036875">
    <property type="entry name" value="Znf_CCHC_sf"/>
</dbReference>
<keyword evidence="1" id="KW-0863">Zinc-finger</keyword>
<organism evidence="4 5">
    <name type="scientific">Gossypium klotzschianum</name>
    <dbReference type="NCBI Taxonomy" id="34286"/>
    <lineage>
        <taxon>Eukaryota</taxon>
        <taxon>Viridiplantae</taxon>
        <taxon>Streptophyta</taxon>
        <taxon>Embryophyta</taxon>
        <taxon>Tracheophyta</taxon>
        <taxon>Spermatophyta</taxon>
        <taxon>Magnoliopsida</taxon>
        <taxon>eudicotyledons</taxon>
        <taxon>Gunneridae</taxon>
        <taxon>Pentapetalae</taxon>
        <taxon>rosids</taxon>
        <taxon>malvids</taxon>
        <taxon>Malvales</taxon>
        <taxon>Malvaceae</taxon>
        <taxon>Malvoideae</taxon>
        <taxon>Gossypium</taxon>
    </lineage>
</organism>
<dbReference type="GO" id="GO:0003676">
    <property type="term" value="F:nucleic acid binding"/>
    <property type="evidence" value="ECO:0007669"/>
    <property type="project" value="InterPro"/>
</dbReference>
<dbReference type="SUPFAM" id="SSF57756">
    <property type="entry name" value="Retrovirus zinc finger-like domains"/>
    <property type="match status" value="1"/>
</dbReference>
<keyword evidence="1" id="KW-0862">Zinc</keyword>